<proteinExistence type="predicted"/>
<evidence type="ECO:0000313" key="4">
    <source>
        <dbReference type="Proteomes" id="UP001160148"/>
    </source>
</evidence>
<keyword evidence="4" id="KW-1185">Reference proteome</keyword>
<accession>A0AAV0XVD8</accession>
<protein>
    <recommendedName>
        <fullName evidence="2">SWIM-type domain-containing protein</fullName>
    </recommendedName>
</protein>
<dbReference type="InterPro" id="IPR007527">
    <property type="entry name" value="Znf_SWIM"/>
</dbReference>
<organism evidence="3 4">
    <name type="scientific">Macrosiphum euphorbiae</name>
    <name type="common">potato aphid</name>
    <dbReference type="NCBI Taxonomy" id="13131"/>
    <lineage>
        <taxon>Eukaryota</taxon>
        <taxon>Metazoa</taxon>
        <taxon>Ecdysozoa</taxon>
        <taxon>Arthropoda</taxon>
        <taxon>Hexapoda</taxon>
        <taxon>Insecta</taxon>
        <taxon>Pterygota</taxon>
        <taxon>Neoptera</taxon>
        <taxon>Paraneoptera</taxon>
        <taxon>Hemiptera</taxon>
        <taxon>Sternorrhyncha</taxon>
        <taxon>Aphidomorpha</taxon>
        <taxon>Aphidoidea</taxon>
        <taxon>Aphididae</taxon>
        <taxon>Macrosiphini</taxon>
        <taxon>Macrosiphum</taxon>
    </lineage>
</organism>
<keyword evidence="1" id="KW-0479">Metal-binding</keyword>
<dbReference type="Proteomes" id="UP001160148">
    <property type="component" value="Unassembled WGS sequence"/>
</dbReference>
<dbReference type="AlphaFoldDB" id="A0AAV0XVD8"/>
<evidence type="ECO:0000313" key="3">
    <source>
        <dbReference type="EMBL" id="CAI6372136.1"/>
    </source>
</evidence>
<comment type="caution">
    <text evidence="3">The sequence shown here is derived from an EMBL/GenBank/DDBJ whole genome shotgun (WGS) entry which is preliminary data.</text>
</comment>
<evidence type="ECO:0000256" key="1">
    <source>
        <dbReference type="PROSITE-ProRule" id="PRU00325"/>
    </source>
</evidence>
<keyword evidence="1" id="KW-0862">Zinc</keyword>
<sequence>MTSNSIIKLSCIINFIDDKKIFSKGENSFECGYVKSFNYIPDVGILSGQVHASMKNKLYDVKIFFKDKNIEHASCICPTGLTKCHHMVSLLLHGHNNISVTDISCSWSKKSVRENDEVQ</sequence>
<gene>
    <name evidence="3" type="ORF">MEUPH1_LOCUS26055</name>
</gene>
<evidence type="ECO:0000259" key="2">
    <source>
        <dbReference type="PROSITE" id="PS50966"/>
    </source>
</evidence>
<dbReference type="GO" id="GO:0008270">
    <property type="term" value="F:zinc ion binding"/>
    <property type="evidence" value="ECO:0007669"/>
    <property type="project" value="UniProtKB-KW"/>
</dbReference>
<reference evidence="3 4" key="1">
    <citation type="submission" date="2023-01" db="EMBL/GenBank/DDBJ databases">
        <authorList>
            <person name="Whitehead M."/>
        </authorList>
    </citation>
    <scope>NUCLEOTIDE SEQUENCE [LARGE SCALE GENOMIC DNA]</scope>
</reference>
<dbReference type="EMBL" id="CARXXK010001019">
    <property type="protein sequence ID" value="CAI6372136.1"/>
    <property type="molecule type" value="Genomic_DNA"/>
</dbReference>
<feature type="domain" description="SWIM-type" evidence="2">
    <location>
        <begin position="59"/>
        <end position="95"/>
    </location>
</feature>
<name>A0AAV0XVD8_9HEMI</name>
<keyword evidence="1" id="KW-0863">Zinc-finger</keyword>
<dbReference type="PROSITE" id="PS50966">
    <property type="entry name" value="ZF_SWIM"/>
    <property type="match status" value="1"/>
</dbReference>